<feature type="domain" description="Pseudouridine synthase I TruA alpha/beta" evidence="8">
    <location>
        <begin position="9"/>
        <end position="83"/>
    </location>
</feature>
<evidence type="ECO:0000256" key="2">
    <source>
        <dbReference type="ARBA" id="ARBA00022694"/>
    </source>
</evidence>
<comment type="catalytic activity">
    <reaction evidence="4 7">
        <text>uridine(38/39/40) in tRNA = pseudouridine(38/39/40) in tRNA</text>
        <dbReference type="Rhea" id="RHEA:22376"/>
        <dbReference type="Rhea" id="RHEA-COMP:10085"/>
        <dbReference type="Rhea" id="RHEA-COMP:10087"/>
        <dbReference type="ChEBI" id="CHEBI:65314"/>
        <dbReference type="ChEBI" id="CHEBI:65315"/>
        <dbReference type="EC" id="5.4.99.12"/>
    </reaction>
</comment>
<evidence type="ECO:0000313" key="9">
    <source>
        <dbReference type="EMBL" id="AEG17703.1"/>
    </source>
</evidence>
<comment type="function">
    <text evidence="4">Formation of pseudouridine at positions 38, 39 and 40 in the anticodon stem and loop of transfer RNAs.</text>
</comment>
<dbReference type="InterPro" id="IPR020094">
    <property type="entry name" value="TruA/RsuA/RluB/E/F_N"/>
</dbReference>
<keyword evidence="3 4" id="KW-0413">Isomerase</keyword>
<dbReference type="eggNOG" id="arCOG04449">
    <property type="taxonomic scope" value="Archaea"/>
</dbReference>
<proteinExistence type="inferred from homology"/>
<dbReference type="STRING" id="868131.MSWAN_0667"/>
<dbReference type="HAMAP" id="MF_00171">
    <property type="entry name" value="TruA"/>
    <property type="match status" value="1"/>
</dbReference>
<feature type="domain" description="Pseudouridine synthase I TruA alpha/beta" evidence="8">
    <location>
        <begin position="131"/>
        <end position="230"/>
    </location>
</feature>
<dbReference type="InterPro" id="IPR001406">
    <property type="entry name" value="PsdUridine_synth_TruA"/>
</dbReference>
<name>F6D6J0_METPW</name>
<reference evidence="9 10" key="1">
    <citation type="journal article" date="2014" name="Int. J. Syst. Evol. Microbiol.">
        <title>Methanobacterium paludis sp. nov. and a novel strain of Methanobacterium lacus isolated from northern peatlands.</title>
        <authorList>
            <person name="Cadillo-Quiroz H."/>
            <person name="Brauer S.L."/>
            <person name="Goodson N."/>
            <person name="Yavitt J.B."/>
            <person name="Zinder S.H."/>
        </authorList>
    </citation>
    <scope>NUCLEOTIDE SEQUENCE [LARGE SCALE GENOMIC DNA]</scope>
    <source>
        <strain evidence="10">DSM 25820 / JCM 18151 / SWAN1</strain>
    </source>
</reference>
<dbReference type="GO" id="GO:0160147">
    <property type="term" value="F:tRNA pseudouridine(38-40) synthase activity"/>
    <property type="evidence" value="ECO:0007669"/>
    <property type="project" value="UniProtKB-EC"/>
</dbReference>
<dbReference type="SUPFAM" id="SSF55120">
    <property type="entry name" value="Pseudouridine synthase"/>
    <property type="match status" value="1"/>
</dbReference>
<dbReference type="RefSeq" id="WP_013825205.1">
    <property type="nucleotide sequence ID" value="NC_015574.1"/>
</dbReference>
<keyword evidence="2 4" id="KW-0819">tRNA processing</keyword>
<dbReference type="GO" id="GO:0003723">
    <property type="term" value="F:RNA binding"/>
    <property type="evidence" value="ECO:0007669"/>
    <property type="project" value="InterPro"/>
</dbReference>
<dbReference type="NCBIfam" id="TIGR00071">
    <property type="entry name" value="hisT_truA"/>
    <property type="match status" value="1"/>
</dbReference>
<protein>
    <recommendedName>
        <fullName evidence="4">tRNA pseudouridine synthase A</fullName>
        <ecNumber evidence="4">5.4.99.12</ecNumber>
    </recommendedName>
    <alternativeName>
        <fullName evidence="4">tRNA pseudouridine(38-40) synthase</fullName>
    </alternativeName>
    <alternativeName>
        <fullName evidence="4">tRNA pseudouridylate synthase I</fullName>
    </alternativeName>
    <alternativeName>
        <fullName evidence="4">tRNA-uridine isomerase I</fullName>
    </alternativeName>
</protein>
<accession>F6D6J0</accession>
<evidence type="ECO:0000256" key="4">
    <source>
        <dbReference type="HAMAP-Rule" id="MF_00171"/>
    </source>
</evidence>
<dbReference type="HOGENOM" id="CLU_014673_4_2_2"/>
<evidence type="ECO:0000256" key="6">
    <source>
        <dbReference type="PIRSR" id="PIRSR001430-2"/>
    </source>
</evidence>
<gene>
    <name evidence="4" type="primary">truA</name>
    <name evidence="9" type="ordered locus">MSWAN_0667</name>
</gene>
<dbReference type="Pfam" id="PF01416">
    <property type="entry name" value="PseudoU_synth_1"/>
    <property type="match status" value="2"/>
</dbReference>
<dbReference type="InterPro" id="IPR020103">
    <property type="entry name" value="PsdUridine_synth_cat_dom_sf"/>
</dbReference>
<dbReference type="Proteomes" id="UP000009231">
    <property type="component" value="Chromosome"/>
</dbReference>
<feature type="active site" description="Nucleophile" evidence="4 5">
    <location>
        <position position="56"/>
    </location>
</feature>
<dbReference type="OrthoDB" id="25720at2157"/>
<evidence type="ECO:0000256" key="7">
    <source>
        <dbReference type="RuleBase" id="RU003792"/>
    </source>
</evidence>
<feature type="binding site" evidence="4 6">
    <location>
        <position position="109"/>
    </location>
    <ligand>
        <name>substrate</name>
    </ligand>
</feature>
<dbReference type="EMBL" id="CP002772">
    <property type="protein sequence ID" value="AEG17703.1"/>
    <property type="molecule type" value="Genomic_DNA"/>
</dbReference>
<dbReference type="GeneID" id="10668157"/>
<dbReference type="AlphaFoldDB" id="F6D6J0"/>
<evidence type="ECO:0000256" key="3">
    <source>
        <dbReference type="ARBA" id="ARBA00023235"/>
    </source>
</evidence>
<keyword evidence="10" id="KW-1185">Reference proteome</keyword>
<dbReference type="Gene3D" id="3.30.70.580">
    <property type="entry name" value="Pseudouridine synthase I, catalytic domain, N-terminal subdomain"/>
    <property type="match status" value="1"/>
</dbReference>
<dbReference type="GO" id="GO:0031119">
    <property type="term" value="P:tRNA pseudouridine synthesis"/>
    <property type="evidence" value="ECO:0007669"/>
    <property type="project" value="UniProtKB-UniRule"/>
</dbReference>
<evidence type="ECO:0000256" key="1">
    <source>
        <dbReference type="ARBA" id="ARBA00009375"/>
    </source>
</evidence>
<evidence type="ECO:0000259" key="8">
    <source>
        <dbReference type="Pfam" id="PF01416"/>
    </source>
</evidence>
<dbReference type="KEGG" id="mew:MSWAN_0667"/>
<evidence type="ECO:0000313" key="10">
    <source>
        <dbReference type="Proteomes" id="UP000009231"/>
    </source>
</evidence>
<dbReference type="InterPro" id="IPR020097">
    <property type="entry name" value="PsdUridine_synth_TruA_a/b_dom"/>
</dbReference>
<comment type="caution">
    <text evidence="4">Lacks conserved residue(s) required for the propagation of feature annotation.</text>
</comment>
<dbReference type="PANTHER" id="PTHR11142:SF0">
    <property type="entry name" value="TRNA PSEUDOURIDINE SYNTHASE-LIKE 1"/>
    <property type="match status" value="1"/>
</dbReference>
<dbReference type="PIRSF" id="PIRSF001430">
    <property type="entry name" value="tRNA_psdUrid_synth"/>
    <property type="match status" value="1"/>
</dbReference>
<dbReference type="InterPro" id="IPR020095">
    <property type="entry name" value="PsdUridine_synth_TruA_C"/>
</dbReference>
<dbReference type="EC" id="5.4.99.12" evidence="4"/>
<dbReference type="PANTHER" id="PTHR11142">
    <property type="entry name" value="PSEUDOURIDYLATE SYNTHASE"/>
    <property type="match status" value="1"/>
</dbReference>
<comment type="similarity">
    <text evidence="1 4 7">Belongs to the tRNA pseudouridine synthase TruA family.</text>
</comment>
<organism evidence="9 10">
    <name type="scientific">Methanobacterium paludis (strain DSM 25820 / JCM 18151 / SWAN1)</name>
    <dbReference type="NCBI Taxonomy" id="868131"/>
    <lineage>
        <taxon>Archaea</taxon>
        <taxon>Methanobacteriati</taxon>
        <taxon>Methanobacteriota</taxon>
        <taxon>Methanomada group</taxon>
        <taxon>Methanobacteria</taxon>
        <taxon>Methanobacteriales</taxon>
        <taxon>Methanobacteriaceae</taxon>
        <taxon>Methanobacterium</taxon>
    </lineage>
</organism>
<sequence length="271" mass="31193">MGGVAFKVAYIGTDFYGFQRQPNRRTVEEELLNAFKKANLMDDPKSSRYSIAGRTDRGVHAMGNVVSFVTDSKVIINQINDYLVDEIQIIGKAEVPYNFKPRFAESRYYRYVLVDDPLDGRDLDVNKMIKASKIFEGTHNFSNFSKRNERSPIRTIEDINIIEKKGLIMVDVVGESFLWNMVRRMVAVLLKVGRGQMELNEVAELLNSISYAPIFLVPPDGLILMDVKYDGVEFEYDRYARKKFLKTLKTEYLQKKTIAAVQKEMMGILRD</sequence>
<dbReference type="Gene3D" id="3.30.70.660">
    <property type="entry name" value="Pseudouridine synthase I, catalytic domain, C-terminal subdomain"/>
    <property type="match status" value="1"/>
</dbReference>
<evidence type="ECO:0000256" key="5">
    <source>
        <dbReference type="PIRSR" id="PIRSR001430-1"/>
    </source>
</evidence>